<evidence type="ECO:0000256" key="5">
    <source>
        <dbReference type="ARBA" id="ARBA00022801"/>
    </source>
</evidence>
<evidence type="ECO:0008006" key="8">
    <source>
        <dbReference type="Google" id="ProtNLM"/>
    </source>
</evidence>
<dbReference type="GO" id="GO:0000166">
    <property type="term" value="F:nucleotide binding"/>
    <property type="evidence" value="ECO:0007669"/>
    <property type="project" value="UniProtKB-KW"/>
</dbReference>
<evidence type="ECO:0000256" key="3">
    <source>
        <dbReference type="ARBA" id="ARBA00022722"/>
    </source>
</evidence>
<dbReference type="PANTHER" id="PTHR34139">
    <property type="entry name" value="UPF0331 PROTEIN MJ0127"/>
    <property type="match status" value="1"/>
</dbReference>
<evidence type="ECO:0000256" key="2">
    <source>
        <dbReference type="ARBA" id="ARBA00022649"/>
    </source>
</evidence>
<keyword evidence="3" id="KW-0540">Nuclease</keyword>
<dbReference type="InterPro" id="IPR051813">
    <property type="entry name" value="HepT_RNase_toxin"/>
</dbReference>
<sequence length="120" mass="13496">MPRDARAYLADIIESCDAITVAVRGLDLSGYEDTRLVRSSVEREFIIIGEAVAALARIAPKTFDVITRARRIVDFRNHLTHEYPTVDNALVWAIVEHDVPVLRRECAVLIQRVAPEDKLG</sequence>
<dbReference type="AlphaFoldDB" id="A0A564ZEY4"/>
<accession>A0A564ZEY4</accession>
<reference evidence="6 7" key="1">
    <citation type="submission" date="2019-07" db="EMBL/GenBank/DDBJ databases">
        <authorList>
            <person name="Cremers G."/>
        </authorList>
    </citation>
    <scope>NUCLEOTIDE SEQUENCE [LARGE SCALE GENOMIC DNA]</scope>
</reference>
<evidence type="ECO:0000313" key="7">
    <source>
        <dbReference type="Proteomes" id="UP000334340"/>
    </source>
</evidence>
<dbReference type="InterPro" id="IPR008201">
    <property type="entry name" value="HepT-like"/>
</dbReference>
<evidence type="ECO:0000256" key="1">
    <source>
        <dbReference type="ARBA" id="ARBA00022553"/>
    </source>
</evidence>
<evidence type="ECO:0000313" key="6">
    <source>
        <dbReference type="EMBL" id="VUZ83885.1"/>
    </source>
</evidence>
<dbReference type="GO" id="GO:0016787">
    <property type="term" value="F:hydrolase activity"/>
    <property type="evidence" value="ECO:0007669"/>
    <property type="project" value="UniProtKB-KW"/>
</dbReference>
<proteinExistence type="predicted"/>
<keyword evidence="4" id="KW-0547">Nucleotide-binding</keyword>
<keyword evidence="7" id="KW-1185">Reference proteome</keyword>
<organism evidence="6 7">
    <name type="scientific">Candidatus Methylomirabilis lanthanidiphila</name>
    <dbReference type="NCBI Taxonomy" id="2211376"/>
    <lineage>
        <taxon>Bacteria</taxon>
        <taxon>Candidatus Methylomirabilota</taxon>
        <taxon>Candidatus Methylomirabilia</taxon>
        <taxon>Candidatus Methylomirabilales</taxon>
        <taxon>Candidatus Methylomirabilaceae</taxon>
        <taxon>Candidatus Methylomirabilis</taxon>
    </lineage>
</organism>
<keyword evidence="5" id="KW-0378">Hydrolase</keyword>
<keyword evidence="2" id="KW-1277">Toxin-antitoxin system</keyword>
<gene>
    <name evidence="6" type="ORF">MELA_00243</name>
</gene>
<dbReference type="Proteomes" id="UP000334340">
    <property type="component" value="Unassembled WGS sequence"/>
</dbReference>
<protein>
    <recommendedName>
        <fullName evidence="8">DUF86 domain-containing protein</fullName>
    </recommendedName>
</protein>
<dbReference type="EMBL" id="CABIKM010000003">
    <property type="protein sequence ID" value="VUZ83885.1"/>
    <property type="molecule type" value="Genomic_DNA"/>
</dbReference>
<dbReference type="GO" id="GO:0004540">
    <property type="term" value="F:RNA nuclease activity"/>
    <property type="evidence" value="ECO:0007669"/>
    <property type="project" value="InterPro"/>
</dbReference>
<dbReference type="Pfam" id="PF01934">
    <property type="entry name" value="HepT-like"/>
    <property type="match status" value="1"/>
</dbReference>
<name>A0A564ZEY4_9BACT</name>
<keyword evidence="1" id="KW-0597">Phosphoprotein</keyword>
<dbReference type="GO" id="GO:0110001">
    <property type="term" value="C:toxin-antitoxin complex"/>
    <property type="evidence" value="ECO:0007669"/>
    <property type="project" value="InterPro"/>
</dbReference>
<evidence type="ECO:0000256" key="4">
    <source>
        <dbReference type="ARBA" id="ARBA00022741"/>
    </source>
</evidence>
<dbReference type="PANTHER" id="PTHR34139:SF1">
    <property type="entry name" value="RNASE MJ1380-RELATED"/>
    <property type="match status" value="1"/>
</dbReference>